<sequence length="62" mass="7287">MWNRNENRFEDLGGSTRWTMECEFRPQSFILKVLATLAPGMFRKQTAKNMAAFKSFAEQDRP</sequence>
<evidence type="ECO:0000313" key="1">
    <source>
        <dbReference type="EMBL" id="MBV7379618.1"/>
    </source>
</evidence>
<keyword evidence="2" id="KW-1185">Reference proteome</keyword>
<proteinExistence type="predicted"/>
<accession>A0ABS6T2X7</accession>
<dbReference type="EMBL" id="JAHUZE010000002">
    <property type="protein sequence ID" value="MBV7379618.1"/>
    <property type="molecule type" value="Genomic_DNA"/>
</dbReference>
<evidence type="ECO:0000313" key="2">
    <source>
        <dbReference type="Proteomes" id="UP000756530"/>
    </source>
</evidence>
<dbReference type="RefSeq" id="WP_218392731.1">
    <property type="nucleotide sequence ID" value="NZ_JAHUZE010000002.1"/>
</dbReference>
<comment type="caution">
    <text evidence="1">The sequence shown here is derived from an EMBL/GenBank/DDBJ whole genome shotgun (WGS) entry which is preliminary data.</text>
</comment>
<gene>
    <name evidence="1" type="ORF">KJP28_11835</name>
</gene>
<reference evidence="1 2" key="1">
    <citation type="submission" date="2021-05" db="EMBL/GenBank/DDBJ databases">
        <title>Culturable bacteria isolated from Daya Bay.</title>
        <authorList>
            <person name="Zheng W."/>
            <person name="Yu S."/>
            <person name="Huang Y."/>
        </authorList>
    </citation>
    <scope>NUCLEOTIDE SEQUENCE [LARGE SCALE GENOMIC DNA]</scope>
    <source>
        <strain evidence="1 2">DP4N28-5</strain>
    </source>
</reference>
<dbReference type="Proteomes" id="UP000756530">
    <property type="component" value="Unassembled WGS sequence"/>
</dbReference>
<protein>
    <submittedName>
        <fullName evidence="1">SRPBCC family protein</fullName>
    </submittedName>
</protein>
<organism evidence="1 2">
    <name type="scientific">Maritimibacter dapengensis</name>
    <dbReference type="NCBI Taxonomy" id="2836868"/>
    <lineage>
        <taxon>Bacteria</taxon>
        <taxon>Pseudomonadati</taxon>
        <taxon>Pseudomonadota</taxon>
        <taxon>Alphaproteobacteria</taxon>
        <taxon>Rhodobacterales</taxon>
        <taxon>Roseobacteraceae</taxon>
        <taxon>Maritimibacter</taxon>
    </lineage>
</organism>
<dbReference type="CDD" id="cd07812">
    <property type="entry name" value="SRPBCC"/>
    <property type="match status" value="1"/>
</dbReference>
<name>A0ABS6T2X7_9RHOB</name>